<proteinExistence type="predicted"/>
<evidence type="ECO:0000313" key="3">
    <source>
        <dbReference type="Proteomes" id="UP000308038"/>
    </source>
</evidence>
<name>A0ABY2QKD3_9SPHN</name>
<protein>
    <recommendedName>
        <fullName evidence="4">SPOR domain-containing protein</fullName>
    </recommendedName>
</protein>
<reference evidence="2 3" key="1">
    <citation type="submission" date="2019-04" db="EMBL/GenBank/DDBJ databases">
        <title>Microbes associate with the intestines of laboratory mice.</title>
        <authorList>
            <person name="Navarre W."/>
            <person name="Wong E."/>
            <person name="Huang K.C."/>
            <person name="Tropini C."/>
            <person name="Ng K."/>
            <person name="Yu B."/>
        </authorList>
    </citation>
    <scope>NUCLEOTIDE SEQUENCE [LARGE SCALE GENOMIC DNA]</scope>
    <source>
        <strain evidence="2 3">NM83_B4-11</strain>
    </source>
</reference>
<dbReference type="RefSeq" id="WP_046409285.1">
    <property type="nucleotide sequence ID" value="NZ_SSTI01000002.1"/>
</dbReference>
<comment type="caution">
    <text evidence="2">The sequence shown here is derived from an EMBL/GenBank/DDBJ whole genome shotgun (WGS) entry which is preliminary data.</text>
</comment>
<accession>A0ABY2QKD3</accession>
<evidence type="ECO:0000256" key="1">
    <source>
        <dbReference type="SAM" id="MobiDB-lite"/>
    </source>
</evidence>
<dbReference type="Proteomes" id="UP000308038">
    <property type="component" value="Unassembled WGS sequence"/>
</dbReference>
<gene>
    <name evidence="2" type="ORF">E5988_02335</name>
</gene>
<evidence type="ECO:0000313" key="2">
    <source>
        <dbReference type="EMBL" id="THG41391.1"/>
    </source>
</evidence>
<evidence type="ECO:0008006" key="4">
    <source>
        <dbReference type="Google" id="ProtNLM"/>
    </source>
</evidence>
<feature type="region of interest" description="Disordered" evidence="1">
    <location>
        <begin position="58"/>
        <end position="96"/>
    </location>
</feature>
<dbReference type="EMBL" id="SSTI01000002">
    <property type="protein sequence ID" value="THG41391.1"/>
    <property type="molecule type" value="Genomic_DNA"/>
</dbReference>
<sequence length="96" mass="9792">MKRAVPPSQAMQRVRVGMVGLAAVVLLIGLASALFNAASREQPVVAPPRVEEVANVADPSNAAAATPAAEDNEPLAQLGVAPSATETSRVPAEQPQ</sequence>
<feature type="compositionally biased region" description="Low complexity" evidence="1">
    <location>
        <begin position="58"/>
        <end position="69"/>
    </location>
</feature>
<keyword evidence="3" id="KW-1185">Reference proteome</keyword>
<organism evidence="2 3">
    <name type="scientific">Sphingomonas olei</name>
    <dbReference type="NCBI Taxonomy" id="1886787"/>
    <lineage>
        <taxon>Bacteria</taxon>
        <taxon>Pseudomonadati</taxon>
        <taxon>Pseudomonadota</taxon>
        <taxon>Alphaproteobacteria</taxon>
        <taxon>Sphingomonadales</taxon>
        <taxon>Sphingomonadaceae</taxon>
        <taxon>Sphingomonas</taxon>
    </lineage>
</organism>